<evidence type="ECO:0000256" key="3">
    <source>
        <dbReference type="ARBA" id="ARBA00022500"/>
    </source>
</evidence>
<feature type="domain" description="Methyl-accepting transducer" evidence="11">
    <location>
        <begin position="381"/>
        <end position="617"/>
    </location>
</feature>
<organism evidence="13 14">
    <name type="scientific">Paenibacillus xanthanilyticus</name>
    <dbReference type="NCBI Taxonomy" id="1783531"/>
    <lineage>
        <taxon>Bacteria</taxon>
        <taxon>Bacillati</taxon>
        <taxon>Bacillota</taxon>
        <taxon>Bacilli</taxon>
        <taxon>Bacillales</taxon>
        <taxon>Paenibacillaceae</taxon>
        <taxon>Paenibacillus</taxon>
    </lineage>
</organism>
<keyword evidence="14" id="KW-1185">Reference proteome</keyword>
<dbReference type="Proteomes" id="UP001595715">
    <property type="component" value="Unassembled WGS sequence"/>
</dbReference>
<gene>
    <name evidence="13" type="ORF">ACFOZ8_29745</name>
</gene>
<comment type="subcellular location">
    <subcellularLocation>
        <location evidence="1">Cell membrane</location>
        <topology evidence="1">Multi-pass membrane protein</topology>
    </subcellularLocation>
</comment>
<dbReference type="InterPro" id="IPR004089">
    <property type="entry name" value="MCPsignal_dom"/>
</dbReference>
<dbReference type="CDD" id="cd06225">
    <property type="entry name" value="HAMP"/>
    <property type="match status" value="1"/>
</dbReference>
<proteinExistence type="inferred from homology"/>
<evidence type="ECO:0000313" key="14">
    <source>
        <dbReference type="Proteomes" id="UP001595715"/>
    </source>
</evidence>
<dbReference type="InterPro" id="IPR003660">
    <property type="entry name" value="HAMP_dom"/>
</dbReference>
<keyword evidence="3" id="KW-0145">Chemotaxis</keyword>
<dbReference type="SUPFAM" id="SSF58104">
    <property type="entry name" value="Methyl-accepting chemotaxis protein (MCP) signaling domain"/>
    <property type="match status" value="1"/>
</dbReference>
<evidence type="ECO:0000313" key="13">
    <source>
        <dbReference type="EMBL" id="MFC4103812.1"/>
    </source>
</evidence>
<dbReference type="SMART" id="SM00283">
    <property type="entry name" value="MA"/>
    <property type="match status" value="1"/>
</dbReference>
<dbReference type="RefSeq" id="WP_377722377.1">
    <property type="nucleotide sequence ID" value="NZ_JBHSAM010000036.1"/>
</dbReference>
<dbReference type="Pfam" id="PF02743">
    <property type="entry name" value="dCache_1"/>
    <property type="match status" value="1"/>
</dbReference>
<dbReference type="EMBL" id="JBHSAM010000036">
    <property type="protein sequence ID" value="MFC4103812.1"/>
    <property type="molecule type" value="Genomic_DNA"/>
</dbReference>
<keyword evidence="7 9" id="KW-0807">Transducer</keyword>
<evidence type="ECO:0000256" key="4">
    <source>
        <dbReference type="ARBA" id="ARBA00022692"/>
    </source>
</evidence>
<evidence type="ECO:0000256" key="10">
    <source>
        <dbReference type="SAM" id="Phobius"/>
    </source>
</evidence>
<dbReference type="InterPro" id="IPR033479">
    <property type="entry name" value="dCache_1"/>
</dbReference>
<dbReference type="PROSITE" id="PS50111">
    <property type="entry name" value="CHEMOTAXIS_TRANSDUC_2"/>
    <property type="match status" value="1"/>
</dbReference>
<dbReference type="Pfam" id="PF00672">
    <property type="entry name" value="HAMP"/>
    <property type="match status" value="1"/>
</dbReference>
<name>A0ABV8KCM7_9BACL</name>
<dbReference type="SMART" id="SM00304">
    <property type="entry name" value="HAMP"/>
    <property type="match status" value="1"/>
</dbReference>
<evidence type="ECO:0000259" key="11">
    <source>
        <dbReference type="PROSITE" id="PS50111"/>
    </source>
</evidence>
<evidence type="ECO:0000256" key="8">
    <source>
        <dbReference type="ARBA" id="ARBA00029447"/>
    </source>
</evidence>
<evidence type="ECO:0000259" key="12">
    <source>
        <dbReference type="PROSITE" id="PS50885"/>
    </source>
</evidence>
<evidence type="ECO:0000256" key="9">
    <source>
        <dbReference type="PROSITE-ProRule" id="PRU00284"/>
    </source>
</evidence>
<dbReference type="CDD" id="cd18773">
    <property type="entry name" value="PDC1_HK_sensor"/>
    <property type="match status" value="1"/>
</dbReference>
<evidence type="ECO:0000256" key="2">
    <source>
        <dbReference type="ARBA" id="ARBA00022475"/>
    </source>
</evidence>
<evidence type="ECO:0000256" key="7">
    <source>
        <dbReference type="ARBA" id="ARBA00023224"/>
    </source>
</evidence>
<comment type="caution">
    <text evidence="13">The sequence shown here is derived from an EMBL/GenBank/DDBJ whole genome shotgun (WGS) entry which is preliminary data.</text>
</comment>
<keyword evidence="2" id="KW-1003">Cell membrane</keyword>
<evidence type="ECO:0000256" key="6">
    <source>
        <dbReference type="ARBA" id="ARBA00023136"/>
    </source>
</evidence>
<dbReference type="CDD" id="cd11386">
    <property type="entry name" value="MCP_signal"/>
    <property type="match status" value="1"/>
</dbReference>
<accession>A0ABV8KCM7</accession>
<dbReference type="PANTHER" id="PTHR32089">
    <property type="entry name" value="METHYL-ACCEPTING CHEMOTAXIS PROTEIN MCPB"/>
    <property type="match status" value="1"/>
</dbReference>
<evidence type="ECO:0000256" key="5">
    <source>
        <dbReference type="ARBA" id="ARBA00022989"/>
    </source>
</evidence>
<protein>
    <submittedName>
        <fullName evidence="13">Methyl-accepting chemotaxis protein</fullName>
    </submittedName>
</protein>
<comment type="similarity">
    <text evidence="8">Belongs to the methyl-accepting chemotaxis (MCP) protein family.</text>
</comment>
<dbReference type="Gene3D" id="3.30.450.20">
    <property type="entry name" value="PAS domain"/>
    <property type="match status" value="1"/>
</dbReference>
<feature type="transmembrane region" description="Helical" evidence="10">
    <location>
        <begin position="289"/>
        <end position="313"/>
    </location>
</feature>
<dbReference type="PANTHER" id="PTHR32089:SF112">
    <property type="entry name" value="LYSOZYME-LIKE PROTEIN-RELATED"/>
    <property type="match status" value="1"/>
</dbReference>
<evidence type="ECO:0000256" key="1">
    <source>
        <dbReference type="ARBA" id="ARBA00004651"/>
    </source>
</evidence>
<dbReference type="Gene3D" id="1.10.287.950">
    <property type="entry name" value="Methyl-accepting chemotaxis protein"/>
    <property type="match status" value="1"/>
</dbReference>
<keyword evidence="5 10" id="KW-1133">Transmembrane helix</keyword>
<sequence length="670" mass="71080">MGIGIGLTRLNSLRVKIAGLLLLVSLVPLATVSAVQYDRSIDALNKKTVDGLTQRAELNAIIMNNWMKTKIGMLETLVKEKPDLADGNASDIVAHLQTLDASDADIIKASFIDKDGVLRNTLGEMKDASKFANFNSVKETKKINISSIMKDSITGKDIVIIDVPILDASSNFVGLIQSVLDPELISTVVSRIHFETSGYGILVTPEGAVIAAADKAQIGQNLFDSYAEETRESAKATLASTSHAVATVTDTEGVVHSTAYAAVESTGWRVLVSAPESEVYADANALKRMVFMMIALSIVLVAVIALLVARWILMPILALSEIMKKTATGDLTHRLTEKGTDEFGVLRKNVNFMLNSFSEILERMKNSIEIVAASSEQLSATAVQSSEAANHVNAEVERVTAGSRTQLESAGQTSTATEEMAAGVTRIAHSSSDVAESAHGVTSEVKRGREGVMQAIGQIQAASHSVEASAQTVNTLQQKSMHIKQIVGVISEISSQTNMLALNASIEAARAGEHGRGFAVVAGEVKKLADQTSRSAVEIEGIISDMLSAVASADQTMHVGLNEVSQGEALVLRVGETFDTILRSVQGVNDQIQEVSAAAQQISAGTEEVAASATEVFGIAQDTSTRLVNVAKHMSDQVQAMKEISGSSEALSQMAVDLQEAASKFKTKEA</sequence>
<feature type="domain" description="HAMP" evidence="12">
    <location>
        <begin position="310"/>
        <end position="362"/>
    </location>
</feature>
<dbReference type="Pfam" id="PF00015">
    <property type="entry name" value="MCPsignal"/>
    <property type="match status" value="1"/>
</dbReference>
<keyword evidence="4 10" id="KW-0812">Transmembrane</keyword>
<reference evidence="14" key="1">
    <citation type="journal article" date="2019" name="Int. J. Syst. Evol. Microbiol.">
        <title>The Global Catalogue of Microorganisms (GCM) 10K type strain sequencing project: providing services to taxonomists for standard genome sequencing and annotation.</title>
        <authorList>
            <consortium name="The Broad Institute Genomics Platform"/>
            <consortium name="The Broad Institute Genome Sequencing Center for Infectious Disease"/>
            <person name="Wu L."/>
            <person name="Ma J."/>
        </authorList>
    </citation>
    <scope>NUCLEOTIDE SEQUENCE [LARGE SCALE GENOMIC DNA]</scope>
    <source>
        <strain evidence="14">IBRC-M 10987</strain>
    </source>
</reference>
<keyword evidence="6 10" id="KW-0472">Membrane</keyword>
<dbReference type="CDD" id="cd12912">
    <property type="entry name" value="PDC2_MCP_like"/>
    <property type="match status" value="1"/>
</dbReference>
<dbReference type="PROSITE" id="PS50885">
    <property type="entry name" value="HAMP"/>
    <property type="match status" value="1"/>
</dbReference>